<sequence length="44" mass="5260">MYVAYPLDLYVVHKWIAMATKLTKRAFYKDKKPMAQILKNQFVP</sequence>
<evidence type="ECO:0000313" key="1">
    <source>
        <dbReference type="EMBL" id="SNX70706.1"/>
    </source>
</evidence>
<accession>A0A285CUI4</accession>
<organism evidence="1 2">
    <name type="scientific">Bacillus oleivorans</name>
    <dbReference type="NCBI Taxonomy" id="1448271"/>
    <lineage>
        <taxon>Bacteria</taxon>
        <taxon>Bacillati</taxon>
        <taxon>Bacillota</taxon>
        <taxon>Bacilli</taxon>
        <taxon>Bacillales</taxon>
        <taxon>Bacillaceae</taxon>
        <taxon>Bacillus</taxon>
    </lineage>
</organism>
<dbReference type="Proteomes" id="UP000219546">
    <property type="component" value="Unassembled WGS sequence"/>
</dbReference>
<name>A0A285CUI4_9BACI</name>
<proteinExistence type="predicted"/>
<reference evidence="1 2" key="1">
    <citation type="submission" date="2017-08" db="EMBL/GenBank/DDBJ databases">
        <authorList>
            <person name="de Groot N.N."/>
        </authorList>
    </citation>
    <scope>NUCLEOTIDE SEQUENCE [LARGE SCALE GENOMIC DNA]</scope>
    <source>
        <strain evidence="1 2">JC228</strain>
    </source>
</reference>
<dbReference type="AlphaFoldDB" id="A0A285CUI4"/>
<gene>
    <name evidence="1" type="ORF">SAMN05877753_104274</name>
</gene>
<evidence type="ECO:0000313" key="2">
    <source>
        <dbReference type="Proteomes" id="UP000219546"/>
    </source>
</evidence>
<keyword evidence="2" id="KW-1185">Reference proteome</keyword>
<protein>
    <submittedName>
        <fullName evidence="1">Uncharacterized protein</fullName>
    </submittedName>
</protein>
<dbReference type="EMBL" id="OAOP01000004">
    <property type="protein sequence ID" value="SNX70706.1"/>
    <property type="molecule type" value="Genomic_DNA"/>
</dbReference>